<name>A0A7U5MRH8_MYCIT</name>
<dbReference type="Proteomes" id="UP000198286">
    <property type="component" value="Plasmid unnamed 2"/>
</dbReference>
<dbReference type="InterPro" id="IPR009003">
    <property type="entry name" value="Peptidase_S1_PA"/>
</dbReference>
<dbReference type="EMBL" id="CP015269">
    <property type="protein sequence ID" value="ASL18338.1"/>
    <property type="molecule type" value="Genomic_DNA"/>
</dbReference>
<dbReference type="Gene3D" id="2.40.10.10">
    <property type="entry name" value="Trypsin-like serine proteases"/>
    <property type="match status" value="2"/>
</dbReference>
<dbReference type="SUPFAM" id="SSF50494">
    <property type="entry name" value="Trypsin-like serine proteases"/>
    <property type="match status" value="1"/>
</dbReference>
<accession>A0A7U5MRH8</accession>
<proteinExistence type="predicted"/>
<sequence>MSIYVVNNETQIQSVCSLGWLALSPQGDVQALTAGHCRTGPQVDALDQRTGAKVEAGQWAQSEYTPRTVMDGDDIAVITLTSHLGHDVKTVDGIAPVAVATTQGLRDTPPARICKRGGQTGVTCGPLVSVSDDRVAFRAEVDHGDSGGPVWAVSPSGVVTAAAIVAGKSDDDPSIAVGQLINPWLVRWHTKLGVPQ</sequence>
<protein>
    <recommendedName>
        <fullName evidence="3">Trypsin</fullName>
    </recommendedName>
</protein>
<dbReference type="AlphaFoldDB" id="A0A7U5MRH8"/>
<evidence type="ECO:0008006" key="3">
    <source>
        <dbReference type="Google" id="ProtNLM"/>
    </source>
</evidence>
<gene>
    <name evidence="1" type="ORF">MYCOZU2_05993</name>
</gene>
<evidence type="ECO:0000313" key="2">
    <source>
        <dbReference type="Proteomes" id="UP000198286"/>
    </source>
</evidence>
<keyword evidence="1" id="KW-0614">Plasmid</keyword>
<reference evidence="1 2" key="1">
    <citation type="journal article" date="2017" name="Lancet Infect. Dis.">
        <title>Global outbreak of severe Mycobacterium chimaera disease after cardiac surgery: a molecular epidemiological study.</title>
        <authorList>
            <person name="van Ingen J."/>
            <person name="Kohl T."/>
            <person name="Kranzer K."/>
            <person name="Hasse B."/>
            <person name="Keller P."/>
            <person name="Szafranska A."/>
            <person name="Hillemann D."/>
            <person name="Chand M."/>
            <person name="Schreiber P."/>
            <person name="Sommerstein R."/>
            <person name="Berger C."/>
            <person name="Genoni M."/>
            <person name="Ruegg C."/>
            <person name="Troillet N."/>
            <person name="Widmer A.F."/>
            <person name="Becker S.L."/>
            <person name="Herrmann M."/>
            <person name="Eckmanns T."/>
            <person name="Haller S."/>
            <person name="Hoeller C."/>
            <person name="Debast S.B."/>
            <person name="Wolfhagen M.J."/>
            <person name="Hopman J."/>
            <person name="Kluytmans J."/>
            <person name="Langelaar M."/>
            <person name="Notermans D.W."/>
            <person name="ten Oever J."/>
            <person name="van den Barselaar P."/>
            <person name="Vonk A.B.A."/>
            <person name="Vos M.C."/>
            <person name="Ahmed N."/>
            <person name="Brown T."/>
            <person name="Crook D."/>
            <person name="Lamagni T."/>
            <person name="Phin N."/>
            <person name="Smith E.G."/>
            <person name="Zambon M."/>
            <person name="Serr A."/>
            <person name="Goetting T."/>
            <person name="Ebner W."/>
            <person name="Thuermer A."/>
            <person name="Utpatel C."/>
            <person name="Sproer C."/>
            <person name="Bunk B."/>
            <person name="Nubel U."/>
            <person name="Bloemberg G."/>
            <person name="Bottger E."/>
            <person name="Niemann S."/>
            <person name="Wagner D."/>
            <person name="Sax H."/>
        </authorList>
    </citation>
    <scope>NUCLEOTIDE SEQUENCE [LARGE SCALE GENOMIC DNA]</scope>
    <source>
        <strain evidence="1 2">ZUERICH-2</strain>
        <plasmid evidence="1 2">unnamed 2</plasmid>
    </source>
</reference>
<dbReference type="InterPro" id="IPR043504">
    <property type="entry name" value="Peptidase_S1_PA_chymotrypsin"/>
</dbReference>
<geneLocation type="plasmid" evidence="1 2">
    <name>unnamed 2</name>
</geneLocation>
<evidence type="ECO:0000313" key="1">
    <source>
        <dbReference type="EMBL" id="ASL18338.1"/>
    </source>
</evidence>
<organism evidence="1 2">
    <name type="scientific">Mycobacterium intracellulare subsp. chimaera</name>
    <dbReference type="NCBI Taxonomy" id="222805"/>
    <lineage>
        <taxon>Bacteria</taxon>
        <taxon>Bacillati</taxon>
        <taxon>Actinomycetota</taxon>
        <taxon>Actinomycetes</taxon>
        <taxon>Mycobacteriales</taxon>
        <taxon>Mycobacteriaceae</taxon>
        <taxon>Mycobacterium</taxon>
        <taxon>Mycobacterium avium complex (MAC)</taxon>
    </lineage>
</organism>